<accession>A0A1Q9ADJ4</accession>
<evidence type="ECO:0000256" key="8">
    <source>
        <dbReference type="ARBA" id="ARBA00023004"/>
    </source>
</evidence>
<evidence type="ECO:0000256" key="9">
    <source>
        <dbReference type="ARBA" id="ARBA00023065"/>
    </source>
</evidence>
<evidence type="ECO:0000256" key="10">
    <source>
        <dbReference type="ARBA" id="ARBA00023136"/>
    </source>
</evidence>
<comment type="caution">
    <text evidence="12">The sequence shown here is derived from an EMBL/GenBank/DDBJ whole genome shotgun (WGS) entry which is preliminary data.</text>
</comment>
<dbReference type="CDD" id="cd03214">
    <property type="entry name" value="ABC_Iron-Siderophores_B12_Hemin"/>
    <property type="match status" value="1"/>
</dbReference>
<dbReference type="OrthoDB" id="9810077at2"/>
<dbReference type="Pfam" id="PF00005">
    <property type="entry name" value="ABC_tran"/>
    <property type="match status" value="1"/>
</dbReference>
<dbReference type="GO" id="GO:0005886">
    <property type="term" value="C:plasma membrane"/>
    <property type="evidence" value="ECO:0007669"/>
    <property type="project" value="UniProtKB-SubCell"/>
</dbReference>
<dbReference type="GO" id="GO:0016887">
    <property type="term" value="F:ATP hydrolysis activity"/>
    <property type="evidence" value="ECO:0007669"/>
    <property type="project" value="InterPro"/>
</dbReference>
<evidence type="ECO:0000256" key="4">
    <source>
        <dbReference type="ARBA" id="ARBA00022475"/>
    </source>
</evidence>
<dbReference type="PANTHER" id="PTHR42771:SF2">
    <property type="entry name" value="IRON(3+)-HYDROXAMATE IMPORT ATP-BINDING PROTEIN FHUC"/>
    <property type="match status" value="1"/>
</dbReference>
<dbReference type="InterPro" id="IPR003439">
    <property type="entry name" value="ABC_transporter-like_ATP-bd"/>
</dbReference>
<dbReference type="RefSeq" id="WP_075636859.1">
    <property type="nucleotide sequence ID" value="NZ_MKIO01000041.1"/>
</dbReference>
<dbReference type="InterPro" id="IPR017871">
    <property type="entry name" value="ABC_transporter-like_CS"/>
</dbReference>
<evidence type="ECO:0000313" key="13">
    <source>
        <dbReference type="Proteomes" id="UP000186143"/>
    </source>
</evidence>
<gene>
    <name evidence="12" type="ORF">BJF92_18320</name>
</gene>
<keyword evidence="5" id="KW-0410">Iron transport</keyword>
<feature type="domain" description="ABC transporter" evidence="11">
    <location>
        <begin position="18"/>
        <end position="254"/>
    </location>
</feature>
<evidence type="ECO:0000256" key="2">
    <source>
        <dbReference type="ARBA" id="ARBA00005417"/>
    </source>
</evidence>
<dbReference type="Gene3D" id="3.40.50.300">
    <property type="entry name" value="P-loop containing nucleotide triphosphate hydrolases"/>
    <property type="match status" value="1"/>
</dbReference>
<keyword evidence="9" id="KW-0406">Ion transport</keyword>
<comment type="subcellular location">
    <subcellularLocation>
        <location evidence="1">Cell membrane</location>
        <topology evidence="1">Peripheral membrane protein</topology>
    </subcellularLocation>
</comment>
<protein>
    <submittedName>
        <fullName evidence="12">ABC transporter</fullName>
    </submittedName>
</protein>
<dbReference type="EMBL" id="MKIO01000041">
    <property type="protein sequence ID" value="OLP52994.1"/>
    <property type="molecule type" value="Genomic_DNA"/>
</dbReference>
<dbReference type="PANTHER" id="PTHR42771">
    <property type="entry name" value="IRON(3+)-HYDROXAMATE IMPORT ATP-BINDING PROTEIN FHUC"/>
    <property type="match status" value="1"/>
</dbReference>
<evidence type="ECO:0000259" key="11">
    <source>
        <dbReference type="PROSITE" id="PS50893"/>
    </source>
</evidence>
<dbReference type="SUPFAM" id="SSF52540">
    <property type="entry name" value="P-loop containing nucleoside triphosphate hydrolases"/>
    <property type="match status" value="1"/>
</dbReference>
<keyword evidence="7" id="KW-0067">ATP-binding</keyword>
<reference evidence="12 13" key="1">
    <citation type="submission" date="2016-09" db="EMBL/GenBank/DDBJ databases">
        <title>Rhizobium sp. nov., a novel species isolated from the rice rhizosphere.</title>
        <authorList>
            <person name="Zhao J."/>
            <person name="Zhang X."/>
        </authorList>
    </citation>
    <scope>NUCLEOTIDE SEQUENCE [LARGE SCALE GENOMIC DNA]</scope>
    <source>
        <strain evidence="12 13">MH17</strain>
    </source>
</reference>
<dbReference type="InterPro" id="IPR051535">
    <property type="entry name" value="Siderophore_ABC-ATPase"/>
</dbReference>
<dbReference type="PROSITE" id="PS50893">
    <property type="entry name" value="ABC_TRANSPORTER_2"/>
    <property type="match status" value="1"/>
</dbReference>
<comment type="similarity">
    <text evidence="2">Belongs to the ABC transporter superfamily.</text>
</comment>
<keyword evidence="3" id="KW-0813">Transport</keyword>
<keyword evidence="6" id="KW-0547">Nucleotide-binding</keyword>
<dbReference type="InterPro" id="IPR003593">
    <property type="entry name" value="AAA+_ATPase"/>
</dbReference>
<evidence type="ECO:0000256" key="5">
    <source>
        <dbReference type="ARBA" id="ARBA00022496"/>
    </source>
</evidence>
<keyword evidence="10" id="KW-0472">Membrane</keyword>
<dbReference type="GO" id="GO:0005524">
    <property type="term" value="F:ATP binding"/>
    <property type="evidence" value="ECO:0007669"/>
    <property type="project" value="UniProtKB-KW"/>
</dbReference>
<organism evidence="12 13">
    <name type="scientific">Xaviernesmea rhizosphaerae</name>
    <dbReference type="NCBI Taxonomy" id="1672749"/>
    <lineage>
        <taxon>Bacteria</taxon>
        <taxon>Pseudomonadati</taxon>
        <taxon>Pseudomonadota</taxon>
        <taxon>Alphaproteobacteria</taxon>
        <taxon>Hyphomicrobiales</taxon>
        <taxon>Rhizobiaceae</taxon>
        <taxon>Rhizobium/Agrobacterium group</taxon>
        <taxon>Xaviernesmea</taxon>
    </lineage>
</organism>
<evidence type="ECO:0000256" key="3">
    <source>
        <dbReference type="ARBA" id="ARBA00022448"/>
    </source>
</evidence>
<evidence type="ECO:0000256" key="7">
    <source>
        <dbReference type="ARBA" id="ARBA00022840"/>
    </source>
</evidence>
<keyword evidence="4" id="KW-1003">Cell membrane</keyword>
<keyword evidence="8" id="KW-0408">Iron</keyword>
<evidence type="ECO:0000256" key="1">
    <source>
        <dbReference type="ARBA" id="ARBA00004202"/>
    </source>
</evidence>
<dbReference type="Proteomes" id="UP000186143">
    <property type="component" value="Unassembled WGS sequence"/>
</dbReference>
<dbReference type="FunFam" id="3.40.50.300:FF:000134">
    <property type="entry name" value="Iron-enterobactin ABC transporter ATP-binding protein"/>
    <property type="match status" value="1"/>
</dbReference>
<dbReference type="GO" id="GO:0006826">
    <property type="term" value="P:iron ion transport"/>
    <property type="evidence" value="ECO:0007669"/>
    <property type="project" value="UniProtKB-KW"/>
</dbReference>
<sequence length="286" mass="30761">MAEDERNLNDRQSGATKLAGVNLRLAYGPHSVVEGLDIALPARRFTALIGPNGSGKSTILRSLAGLMRPAGGTVLLDGRGIATLSTRALARQIGVLLQGPVAPEGLTVGDLVAQGRYPHRGLLSGWSAQDQAACDEALRLTGTGHLADRALDSLSGGQRQRAWIAMTLAQRSEVILLDEPTTYLDLEHQIELMNLIRTLVRDHGKTVVAVLHDINQAARYADHIVLLKAGRRVASGPPAQVISARAIEEVFQVRSMIIEDPVAGTPLCIPLAHESERDRRPSQRET</sequence>
<dbReference type="InterPro" id="IPR027417">
    <property type="entry name" value="P-loop_NTPase"/>
</dbReference>
<dbReference type="SMART" id="SM00382">
    <property type="entry name" value="AAA"/>
    <property type="match status" value="1"/>
</dbReference>
<evidence type="ECO:0000313" key="12">
    <source>
        <dbReference type="EMBL" id="OLP52994.1"/>
    </source>
</evidence>
<dbReference type="AlphaFoldDB" id="A0A1Q9ADJ4"/>
<name>A0A1Q9ADJ4_9HYPH</name>
<dbReference type="STRING" id="1672749.BJF92_18320"/>
<evidence type="ECO:0000256" key="6">
    <source>
        <dbReference type="ARBA" id="ARBA00022741"/>
    </source>
</evidence>
<proteinExistence type="inferred from homology"/>
<dbReference type="PROSITE" id="PS00211">
    <property type="entry name" value="ABC_TRANSPORTER_1"/>
    <property type="match status" value="1"/>
</dbReference>